<proteinExistence type="predicted"/>
<evidence type="ECO:0000313" key="2">
    <source>
        <dbReference type="Proteomes" id="UP001064048"/>
    </source>
</evidence>
<name>A0ACC0KMQ6_CHOFU</name>
<sequence length="652" mass="72152">MRFIIAQIQCQYQVLHPVSFSQSQAEWHNLHQPRNPPWQFSTPRKRSPDSMQYYNTQSSLNQGPFGHRPNQGLNFDSSGSYDPNQRGPLNYQTRGGFDLVHSETQDTPSVTLHSYSQNPFGPRPDGPNYQTSSYDPNQQSPQNYQSRGAFDLIRSDTNNPSDGRLLSDSAFTRISETLGAINTVGHYLVDMVNEEEKDESDPNLKQLPQALYTISKNVLGRNVTDKIAPIVKKALPRVLPDAPITKIATGDTHDSKSCTTPDGEAGSCEDLSNCPQLLLNLISLRESLCFKDLFVPGVCCPKNAIVSSTPAIEKPVLTTTSKPTYLVPVTTPKPQSKPTTTKKPTAILVLTTKRPRPVTTIKPATVLPPVTTPRVPSTTYATVPPPVISNFSNIVDISECGQREDEGGRIVGGTESKPGAWPWMVAIYLHGNKRREFWCGGTLVGTKHVLTAAHCTRDSKQRPFPPRQFSVRLGDVDLAREDEPSRPVTLRVVAVRAHEQFSRVGYYNDIAVLVLAENVQKSKYVIPICLPGSDLYRRQFDGSVATVVGWGTTRYGGTESSRQLEARLPVWRNEDCDKAYFQPITEAFLCAGLRWPVNVTSERALDTNRGSLVWKQVRGARISGCVHPAHTLRWLDAATLGLKLLLLKGVGT</sequence>
<dbReference type="Proteomes" id="UP001064048">
    <property type="component" value="Chromosome 20"/>
</dbReference>
<accession>A0ACC0KMQ6</accession>
<evidence type="ECO:0000313" key="1">
    <source>
        <dbReference type="EMBL" id="KAI8437326.1"/>
    </source>
</evidence>
<dbReference type="EMBL" id="CM046120">
    <property type="protein sequence ID" value="KAI8437326.1"/>
    <property type="molecule type" value="Genomic_DNA"/>
</dbReference>
<reference evidence="1 2" key="1">
    <citation type="journal article" date="2022" name="Genome Biol. Evol.">
        <title>The Spruce Budworm Genome: Reconstructing the Evolutionary History of Antifreeze Proteins.</title>
        <authorList>
            <person name="Beliveau C."/>
            <person name="Gagne P."/>
            <person name="Picq S."/>
            <person name="Vernygora O."/>
            <person name="Keeling C.I."/>
            <person name="Pinkney K."/>
            <person name="Doucet D."/>
            <person name="Wen F."/>
            <person name="Johnston J.S."/>
            <person name="Maaroufi H."/>
            <person name="Boyle B."/>
            <person name="Laroche J."/>
            <person name="Dewar K."/>
            <person name="Juretic N."/>
            <person name="Blackburn G."/>
            <person name="Nisole A."/>
            <person name="Brunet B."/>
            <person name="Brandao M."/>
            <person name="Lumley L."/>
            <person name="Duan J."/>
            <person name="Quan G."/>
            <person name="Lucarotti C.J."/>
            <person name="Roe A.D."/>
            <person name="Sperling F.A.H."/>
            <person name="Levesque R.C."/>
            <person name="Cusson M."/>
        </authorList>
    </citation>
    <scope>NUCLEOTIDE SEQUENCE [LARGE SCALE GENOMIC DNA]</scope>
    <source>
        <strain evidence="1">Glfc:IPQL:Cfum</strain>
    </source>
</reference>
<comment type="caution">
    <text evidence="1">The sequence shown here is derived from an EMBL/GenBank/DDBJ whole genome shotgun (WGS) entry which is preliminary data.</text>
</comment>
<protein>
    <submittedName>
        <fullName evidence="1">Uncharacterized protein</fullName>
    </submittedName>
</protein>
<keyword evidence="2" id="KW-1185">Reference proteome</keyword>
<organism evidence="1 2">
    <name type="scientific">Choristoneura fumiferana</name>
    <name type="common">Spruce budworm moth</name>
    <name type="synonym">Archips fumiferana</name>
    <dbReference type="NCBI Taxonomy" id="7141"/>
    <lineage>
        <taxon>Eukaryota</taxon>
        <taxon>Metazoa</taxon>
        <taxon>Ecdysozoa</taxon>
        <taxon>Arthropoda</taxon>
        <taxon>Hexapoda</taxon>
        <taxon>Insecta</taxon>
        <taxon>Pterygota</taxon>
        <taxon>Neoptera</taxon>
        <taxon>Endopterygota</taxon>
        <taxon>Lepidoptera</taxon>
        <taxon>Glossata</taxon>
        <taxon>Ditrysia</taxon>
        <taxon>Tortricoidea</taxon>
        <taxon>Tortricidae</taxon>
        <taxon>Tortricinae</taxon>
        <taxon>Choristoneura</taxon>
    </lineage>
</organism>
<gene>
    <name evidence="1" type="ORF">MSG28_011680</name>
</gene>